<dbReference type="InterPro" id="IPR001188">
    <property type="entry name" value="Sperm_putr-bd"/>
</dbReference>
<reference evidence="6 7" key="1">
    <citation type="submission" date="2017-03" db="EMBL/GenBank/DDBJ databases">
        <title>Phylogenomics and comparative genomics of Lactobacillus salivarius, a mammalian gut commensal.</title>
        <authorList>
            <person name="Harris H.M."/>
        </authorList>
    </citation>
    <scope>NUCLEOTIDE SEQUENCE [LARGE SCALE GENOMIC DNA]</scope>
    <source>
        <strain evidence="6 7">AH4231</strain>
    </source>
</reference>
<keyword evidence="4" id="KW-0574">Periplasm</keyword>
<dbReference type="PANTHER" id="PTHR30222:SF17">
    <property type="entry name" value="SPERMIDINE_PUTRESCINE-BINDING PERIPLASMIC PROTEIN"/>
    <property type="match status" value="1"/>
</dbReference>
<dbReference type="PRINTS" id="PR00909">
    <property type="entry name" value="SPERMDNBNDNG"/>
</dbReference>
<evidence type="ECO:0000256" key="2">
    <source>
        <dbReference type="ARBA" id="ARBA00022448"/>
    </source>
</evidence>
<evidence type="ECO:0000256" key="1">
    <source>
        <dbReference type="ARBA" id="ARBA00004418"/>
    </source>
</evidence>
<evidence type="ECO:0000256" key="3">
    <source>
        <dbReference type="ARBA" id="ARBA00022729"/>
    </source>
</evidence>
<dbReference type="PANTHER" id="PTHR30222">
    <property type="entry name" value="SPERMIDINE/PUTRESCINE-BINDING PERIPLASMIC PROTEIN"/>
    <property type="match status" value="1"/>
</dbReference>
<evidence type="ECO:0000313" key="7">
    <source>
        <dbReference type="Proteomes" id="UP000192353"/>
    </source>
</evidence>
<evidence type="ECO:0000256" key="4">
    <source>
        <dbReference type="ARBA" id="ARBA00022764"/>
    </source>
</evidence>
<proteinExistence type="predicted"/>
<dbReference type="Gene3D" id="3.40.190.10">
    <property type="entry name" value="Periplasmic binding protein-like II"/>
    <property type="match status" value="2"/>
</dbReference>
<keyword evidence="3" id="KW-0732">Signal</keyword>
<evidence type="ECO:0000313" key="6">
    <source>
        <dbReference type="EMBL" id="OQR26157.1"/>
    </source>
</evidence>
<dbReference type="EMBL" id="NBEY01000009">
    <property type="protein sequence ID" value="OQR26157.1"/>
    <property type="molecule type" value="Genomic_DNA"/>
</dbReference>
<dbReference type="GO" id="GO:0019808">
    <property type="term" value="F:polyamine binding"/>
    <property type="evidence" value="ECO:0007669"/>
    <property type="project" value="InterPro"/>
</dbReference>
<dbReference type="GO" id="GO:0042597">
    <property type="term" value="C:periplasmic space"/>
    <property type="evidence" value="ECO:0007669"/>
    <property type="project" value="UniProtKB-SubCell"/>
</dbReference>
<name>A0A1V9U8A4_9LACO</name>
<accession>A0A1V9U8A4</accession>
<sequence>MKKLLALISGIIVIIVCLSLGVMRLNRTENTQTNSSSKKVLNIYNWGDYIDPQLIKKFEKQTGYKVNYETFDSNEAMFTKIKQGGTPYDIAVPSDYMIQKMAKEKLLLPLDKHKIKGMDNNDPQFLDLSFDKHNKYSVPYFWGTLGIVYNDKYIKPGEITNWNDLWNSKYRKQILFIDGAREFIGIGLNSLGYSLNSKNDSQINQAYDKLKNLTPNAKAFVADEIKTYMQNDEAPLAVTYSGEASEMLDNNSHLHYVIPDDGTNLWFDNIVIPKTAKNVKGAYEFINFMLEPKNAAQNAEYIGYATPNDKAAKLLPKSITSDRQFYPTKKQMSKMEVYADLDQTYLEKYNDDFLELKMYRQQ</sequence>
<comment type="subcellular location">
    <subcellularLocation>
        <location evidence="1">Periplasm</location>
    </subcellularLocation>
</comment>
<evidence type="ECO:0000256" key="5">
    <source>
        <dbReference type="PIRSR" id="PIRSR019574-1"/>
    </source>
</evidence>
<dbReference type="Pfam" id="PF13416">
    <property type="entry name" value="SBP_bac_8"/>
    <property type="match status" value="1"/>
</dbReference>
<dbReference type="PIRSF" id="PIRSF019574">
    <property type="entry name" value="Periplasmic_polyamine_BP"/>
    <property type="match status" value="1"/>
</dbReference>
<dbReference type="GO" id="GO:0015846">
    <property type="term" value="P:polyamine transport"/>
    <property type="evidence" value="ECO:0007669"/>
    <property type="project" value="InterPro"/>
</dbReference>
<comment type="caution">
    <text evidence="6">The sequence shown here is derived from an EMBL/GenBank/DDBJ whole genome shotgun (WGS) entry which is preliminary data.</text>
</comment>
<dbReference type="CDD" id="cd13663">
    <property type="entry name" value="PBP2_PotD_PotF_like_2"/>
    <property type="match status" value="1"/>
</dbReference>
<dbReference type="InterPro" id="IPR006059">
    <property type="entry name" value="SBP"/>
</dbReference>
<dbReference type="AlphaFoldDB" id="A0A1V9U8A4"/>
<keyword evidence="2" id="KW-0813">Transport</keyword>
<dbReference type="RefSeq" id="WP_003702525.1">
    <property type="nucleotide sequence ID" value="NZ_JUQA01000004.1"/>
</dbReference>
<dbReference type="Proteomes" id="UP000192353">
    <property type="component" value="Unassembled WGS sequence"/>
</dbReference>
<feature type="binding site" evidence="5">
    <location>
        <position position="96"/>
    </location>
    <ligand>
        <name>spermidine</name>
        <dbReference type="ChEBI" id="CHEBI:57834"/>
    </ligand>
</feature>
<gene>
    <name evidence="6" type="ORF">B6U37_00660</name>
</gene>
<protein>
    <submittedName>
        <fullName evidence="6">Spermidine/putrescine ABC transporter substrate-binding protein</fullName>
    </submittedName>
</protein>
<organism evidence="6 7">
    <name type="scientific">Ligilactobacillus salivarius</name>
    <dbReference type="NCBI Taxonomy" id="1624"/>
    <lineage>
        <taxon>Bacteria</taxon>
        <taxon>Bacillati</taxon>
        <taxon>Bacillota</taxon>
        <taxon>Bacilli</taxon>
        <taxon>Lactobacillales</taxon>
        <taxon>Lactobacillaceae</taxon>
        <taxon>Ligilactobacillus</taxon>
    </lineage>
</organism>
<dbReference type="SUPFAM" id="SSF53850">
    <property type="entry name" value="Periplasmic binding protein-like II"/>
    <property type="match status" value="1"/>
</dbReference>